<gene>
    <name evidence="1" type="ORF">BleG1_0638</name>
</gene>
<dbReference type="HOGENOM" id="CLU_2140847_0_0_9"/>
<dbReference type="PATRIC" id="fig|1246626.3.peg.634"/>
<evidence type="ECO:0000313" key="2">
    <source>
        <dbReference type="Proteomes" id="UP000027142"/>
    </source>
</evidence>
<dbReference type="OrthoDB" id="2910013at2"/>
<accession>A0A060LPI7</accession>
<protein>
    <submittedName>
        <fullName evidence="1">Uncharacterized protein</fullName>
    </submittedName>
</protein>
<dbReference type="STRING" id="1246626.BleG1_0638"/>
<name>A0A060LPI7_9BACI</name>
<reference evidence="1 2" key="1">
    <citation type="journal article" date="2014" name="Gene">
        <title>A comparative genomic analysis of the alkalitolerant soil bacterium Bacillus lehensis G1.</title>
        <authorList>
            <person name="Noor Y.M."/>
            <person name="Samsulrizal N.H."/>
            <person name="Jema'on N.A."/>
            <person name="Low K.O."/>
            <person name="Ramli A.N."/>
            <person name="Alias N.I."/>
            <person name="Damis S.I."/>
            <person name="Fuzi S.F."/>
            <person name="Isa M.N."/>
            <person name="Murad A.M."/>
            <person name="Raih M.F."/>
            <person name="Bakar F.D."/>
            <person name="Najimudin N."/>
            <person name="Mahadi N.M."/>
            <person name="Illias R.M."/>
        </authorList>
    </citation>
    <scope>NUCLEOTIDE SEQUENCE [LARGE SCALE GENOMIC DNA]</scope>
    <source>
        <strain evidence="1 2">G1</strain>
    </source>
</reference>
<sequence length="112" mass="12780">MIPDDTGVVVISHQFKEPPSYMWKRLQLELSINQLYLLQATLGQSLRASLGTSSGAFIDALEEKETELTRDMTTRIEMVSSEAKQATQLAENYLENISTQRVSLHYRRMLTD</sequence>
<proteinExistence type="predicted"/>
<dbReference type="AlphaFoldDB" id="A0A060LPI7"/>
<dbReference type="KEGG" id="ble:BleG1_0638"/>
<dbReference type="EMBL" id="CP003923">
    <property type="protein sequence ID" value="AIC93246.1"/>
    <property type="molecule type" value="Genomic_DNA"/>
</dbReference>
<dbReference type="RefSeq" id="WP_038477055.1">
    <property type="nucleotide sequence ID" value="NZ_CP003923.1"/>
</dbReference>
<evidence type="ECO:0000313" key="1">
    <source>
        <dbReference type="EMBL" id="AIC93246.1"/>
    </source>
</evidence>
<dbReference type="Proteomes" id="UP000027142">
    <property type="component" value="Chromosome"/>
</dbReference>
<organism evidence="1 2">
    <name type="scientific">Shouchella lehensis G1</name>
    <dbReference type="NCBI Taxonomy" id="1246626"/>
    <lineage>
        <taxon>Bacteria</taxon>
        <taxon>Bacillati</taxon>
        <taxon>Bacillota</taxon>
        <taxon>Bacilli</taxon>
        <taxon>Bacillales</taxon>
        <taxon>Bacillaceae</taxon>
        <taxon>Shouchella</taxon>
    </lineage>
</organism>
<dbReference type="eggNOG" id="ENOG5030A5F">
    <property type="taxonomic scope" value="Bacteria"/>
</dbReference>
<keyword evidence="2" id="KW-1185">Reference proteome</keyword>